<dbReference type="GO" id="GO:0004534">
    <property type="term" value="F:5'-3' RNA exonuclease activity"/>
    <property type="evidence" value="ECO:0007669"/>
    <property type="project" value="TreeGrafter"/>
</dbReference>
<evidence type="ECO:0000256" key="5">
    <source>
        <dbReference type="ARBA" id="ARBA00022722"/>
    </source>
</evidence>
<dbReference type="SUPFAM" id="SSF56281">
    <property type="entry name" value="Metallo-hydrolase/oxidoreductase"/>
    <property type="match status" value="1"/>
</dbReference>
<feature type="compositionally biased region" description="Basic and acidic residues" evidence="12">
    <location>
        <begin position="634"/>
        <end position="652"/>
    </location>
</feature>
<name>A0AAN6JKX2_9BASI</name>
<evidence type="ECO:0000256" key="2">
    <source>
        <dbReference type="ARBA" id="ARBA00010624"/>
    </source>
</evidence>
<comment type="similarity">
    <text evidence="2">Belongs to the metallo-beta-lactamase superfamily. RNA-metabolizing metallo-beta-lactamase-like family. CPSF2/YSH1 subfamily.</text>
</comment>
<dbReference type="CDD" id="cd16292">
    <property type="entry name" value="CPSF3-like_MBL-fold"/>
    <property type="match status" value="1"/>
</dbReference>
<dbReference type="SMART" id="SM01027">
    <property type="entry name" value="Beta-Casp"/>
    <property type="match status" value="1"/>
</dbReference>
<evidence type="ECO:0000256" key="10">
    <source>
        <dbReference type="ARBA" id="ARBA00069466"/>
    </source>
</evidence>
<evidence type="ECO:0000256" key="3">
    <source>
        <dbReference type="ARBA" id="ARBA00018311"/>
    </source>
</evidence>
<feature type="compositionally biased region" description="Low complexity" evidence="12">
    <location>
        <begin position="804"/>
        <end position="822"/>
    </location>
</feature>
<comment type="caution">
    <text evidence="16">The sequence shown here is derived from an EMBL/GenBank/DDBJ whole genome shotgun (WGS) entry which is preliminary data.</text>
</comment>
<dbReference type="Pfam" id="PF11718">
    <property type="entry name" value="CPSF73-100_C"/>
    <property type="match status" value="2"/>
</dbReference>
<evidence type="ECO:0000259" key="14">
    <source>
        <dbReference type="SMART" id="SM01027"/>
    </source>
</evidence>
<evidence type="ECO:0000256" key="9">
    <source>
        <dbReference type="ARBA" id="ARBA00032592"/>
    </source>
</evidence>
<dbReference type="InterPro" id="IPR050698">
    <property type="entry name" value="MBL"/>
</dbReference>
<dbReference type="InterPro" id="IPR022712">
    <property type="entry name" value="Beta_Casp"/>
</dbReference>
<dbReference type="Pfam" id="PF10996">
    <property type="entry name" value="Beta-Casp"/>
    <property type="match status" value="1"/>
</dbReference>
<gene>
    <name evidence="16" type="primary">YSH1</name>
    <name evidence="16" type="ORF">OC842_003258</name>
</gene>
<comment type="subcellular location">
    <subcellularLocation>
        <location evidence="1">Nucleus</location>
    </subcellularLocation>
</comment>
<accession>A0AAN6JKX2</accession>
<dbReference type="InterPro" id="IPR021718">
    <property type="entry name" value="CPSF73-100_C"/>
</dbReference>
<proteinExistence type="inferred from homology"/>
<evidence type="ECO:0000256" key="4">
    <source>
        <dbReference type="ARBA" id="ARBA00022664"/>
    </source>
</evidence>
<evidence type="ECO:0000256" key="12">
    <source>
        <dbReference type="SAM" id="MobiDB-lite"/>
    </source>
</evidence>
<keyword evidence="5" id="KW-0540">Nuclease</keyword>
<dbReference type="PANTHER" id="PTHR11203:SF11">
    <property type="entry name" value="CLEAVAGE AND POLYADENYLATION SPECIFICITY FACTOR SUBUNIT 3"/>
    <property type="match status" value="1"/>
</dbReference>
<evidence type="ECO:0000313" key="16">
    <source>
        <dbReference type="EMBL" id="KAK0532560.1"/>
    </source>
</evidence>
<evidence type="ECO:0000256" key="6">
    <source>
        <dbReference type="ARBA" id="ARBA00022759"/>
    </source>
</evidence>
<dbReference type="AlphaFoldDB" id="A0AAN6JKX2"/>
<dbReference type="InterPro" id="IPR011108">
    <property type="entry name" value="RMMBL"/>
</dbReference>
<dbReference type="PANTHER" id="PTHR11203">
    <property type="entry name" value="CLEAVAGE AND POLYADENYLATION SPECIFICITY FACTOR FAMILY MEMBER"/>
    <property type="match status" value="1"/>
</dbReference>
<dbReference type="Proteomes" id="UP001176521">
    <property type="component" value="Unassembled WGS sequence"/>
</dbReference>
<dbReference type="GO" id="GO:0006398">
    <property type="term" value="P:mRNA 3'-end processing by stem-loop binding and cleavage"/>
    <property type="evidence" value="ECO:0007669"/>
    <property type="project" value="TreeGrafter"/>
</dbReference>
<dbReference type="Gene3D" id="3.60.15.10">
    <property type="entry name" value="Ribonuclease Z/Hydroxyacylglutathione hydrolase-like"/>
    <property type="match status" value="1"/>
</dbReference>
<dbReference type="FunFam" id="3.40.50.10890:FF:000001">
    <property type="entry name" value="Cleavage and polyadenylation specificity factor subunit 3"/>
    <property type="match status" value="1"/>
</dbReference>
<evidence type="ECO:0000256" key="11">
    <source>
        <dbReference type="ARBA" id="ARBA00075008"/>
    </source>
</evidence>
<dbReference type="InterPro" id="IPR036866">
    <property type="entry name" value="RibonucZ/Hydroxyglut_hydro"/>
</dbReference>
<keyword evidence="6" id="KW-0255">Endonuclease</keyword>
<dbReference type="GO" id="GO:0005847">
    <property type="term" value="C:mRNA cleavage and polyadenylation specificity factor complex"/>
    <property type="evidence" value="ECO:0007669"/>
    <property type="project" value="TreeGrafter"/>
</dbReference>
<dbReference type="SMART" id="SM01098">
    <property type="entry name" value="CPSF73-100_C"/>
    <property type="match status" value="1"/>
</dbReference>
<evidence type="ECO:0000259" key="15">
    <source>
        <dbReference type="SMART" id="SM01098"/>
    </source>
</evidence>
<reference evidence="16" key="1">
    <citation type="journal article" date="2023" name="PhytoFront">
        <title>Draft Genome Resources of Seven Strains of Tilletia horrida, Causal Agent of Kernel Smut of Rice.</title>
        <authorList>
            <person name="Khanal S."/>
            <person name="Antony Babu S."/>
            <person name="Zhou X.G."/>
        </authorList>
    </citation>
    <scope>NUCLEOTIDE SEQUENCE</scope>
    <source>
        <strain evidence="16">TX3</strain>
    </source>
</reference>
<dbReference type="GO" id="GO:0004521">
    <property type="term" value="F:RNA endonuclease activity"/>
    <property type="evidence" value="ECO:0007669"/>
    <property type="project" value="TreeGrafter"/>
</dbReference>
<feature type="region of interest" description="Disordered" evidence="12">
    <location>
        <begin position="623"/>
        <end position="652"/>
    </location>
</feature>
<keyword evidence="4" id="KW-0507">mRNA processing</keyword>
<evidence type="ECO:0000256" key="1">
    <source>
        <dbReference type="ARBA" id="ARBA00004123"/>
    </source>
</evidence>
<feature type="domain" description="Pre-mRNA 3'-end-processing endonuclease polyadenylation factor C-term" evidence="15">
    <location>
        <begin position="504"/>
        <end position="887"/>
    </location>
</feature>
<dbReference type="GO" id="GO:0003723">
    <property type="term" value="F:RNA binding"/>
    <property type="evidence" value="ECO:0007669"/>
    <property type="project" value="TreeGrafter"/>
</dbReference>
<keyword evidence="17" id="KW-1185">Reference proteome</keyword>
<evidence type="ECO:0000259" key="13">
    <source>
        <dbReference type="SMART" id="SM00849"/>
    </source>
</evidence>
<keyword evidence="7" id="KW-0378">Hydrolase</keyword>
<dbReference type="SMART" id="SM00849">
    <property type="entry name" value="Lactamase_B"/>
    <property type="match status" value="1"/>
</dbReference>
<dbReference type="InterPro" id="IPR001279">
    <property type="entry name" value="Metallo-B-lactamas"/>
</dbReference>
<dbReference type="Gene3D" id="3.40.50.10890">
    <property type="match status" value="1"/>
</dbReference>
<evidence type="ECO:0000313" key="17">
    <source>
        <dbReference type="Proteomes" id="UP001176521"/>
    </source>
</evidence>
<organism evidence="16 17">
    <name type="scientific">Tilletia horrida</name>
    <dbReference type="NCBI Taxonomy" id="155126"/>
    <lineage>
        <taxon>Eukaryota</taxon>
        <taxon>Fungi</taxon>
        <taxon>Dikarya</taxon>
        <taxon>Basidiomycota</taxon>
        <taxon>Ustilaginomycotina</taxon>
        <taxon>Exobasidiomycetes</taxon>
        <taxon>Tilletiales</taxon>
        <taxon>Tilletiaceae</taxon>
        <taxon>Tilletia</taxon>
    </lineage>
</organism>
<dbReference type="Pfam" id="PF07521">
    <property type="entry name" value="RMMBL"/>
    <property type="match status" value="1"/>
</dbReference>
<sequence length="922" mass="100557">MAPTALAAAPTSAAGSAALAGTSAANPTGPPEERLRIEMLGAGQEVGRSCCVISYKGKTVVCDAGVHPAFTGLAALPFIDELDWSTVDAILITHFHLDHAAALTYIMEKTNFRDGRGKVYMTHPTKAVYRFLMSDFVRVSSAGSDDKLFDEAEMLSTWQQIEAVDYHQDVAVGGGLRFTPYHAGHVLGACMFLIEIAGLRVLYTGDYSREEDRHLVQAEVPPIKPDVLICESTYGVHSLEPRLEKEARFTSLVHSIIRRGGRVLLPVFVLGRAQELLLLLDEYWASHPELHNVPIYYASSLARRCIQVYQTYIHTMNDNIRSRFNRRDNPFVFKHISNLSSLHKFEDKGPCVMLASPGFMQSGVSRELLERWAPDKRNGLIISGYSVEGTMARNIMNDPEEIVGMNGQMIPRRLSVDYISFSAHVDYAQNSKFIEEVKAQHVVLVHGEANTMNKLRLALQSKFAERKEDIKIHTPRNCQVLELKFRAERTAKVIGTIAVKPPKENAIISGLLVSKDFAYTILDSKDLMEFTGLSTSTILQRQHIAIGVNWELIRWHLEGMYGSIVEGVDVEGRRTMRVMDVLDIKQSGKHQLTLEWAASTPNDMVADSAVALLLGVDSSPASVKLTTHPHSHSHGHDHAHAKEEEHGEEDSKAVLAPNAEKLTQRHPFASDVTSQPIQNTQAALGLQPDAQPCRSQGADEGALALLDDPILLARSEHVFAFLEAHFGNVQEVVVGGAHASASASASADATAGIKAESSDDDTGEEPLAVDGDGDADMDDAPAPRGGSAKQGHDQADAAMEIVPAGSSTAQAQAQTQAQAGATERPTEADVLRRMEMQEAAKPAIRIRVDEEQALVELDTLMVAANSAPLRRRIERLIAVALQSFAPLADSFIFAKPLNTQLFAGGHSQPLEPGEEPPEAIEG</sequence>
<protein>
    <recommendedName>
        <fullName evidence="3">Endoribonuclease YSH1</fullName>
    </recommendedName>
    <alternativeName>
        <fullName evidence="10">Endoribonuclease ysh1</fullName>
    </alternativeName>
    <alternativeName>
        <fullName evidence="9 11">mRNA 3'-end-processing protein YSH1</fullName>
    </alternativeName>
</protein>
<feature type="domain" description="Metallo-beta-lactamase" evidence="13">
    <location>
        <begin position="47"/>
        <end position="261"/>
    </location>
</feature>
<feature type="domain" description="Beta-Casp" evidence="14">
    <location>
        <begin position="273"/>
        <end position="395"/>
    </location>
</feature>
<dbReference type="EMBL" id="JAPDMQ010000157">
    <property type="protein sequence ID" value="KAK0532560.1"/>
    <property type="molecule type" value="Genomic_DNA"/>
</dbReference>
<feature type="region of interest" description="Disordered" evidence="12">
    <location>
        <begin position="751"/>
        <end position="827"/>
    </location>
</feature>
<keyword evidence="8" id="KW-0539">Nucleus</keyword>
<dbReference type="Pfam" id="PF16661">
    <property type="entry name" value="Lactamase_B_6"/>
    <property type="match status" value="1"/>
</dbReference>
<evidence type="ECO:0000256" key="8">
    <source>
        <dbReference type="ARBA" id="ARBA00023242"/>
    </source>
</evidence>
<evidence type="ECO:0000256" key="7">
    <source>
        <dbReference type="ARBA" id="ARBA00022801"/>
    </source>
</evidence>